<feature type="transmembrane region" description="Helical" evidence="10">
    <location>
        <begin position="1129"/>
        <end position="1151"/>
    </location>
</feature>
<dbReference type="InterPro" id="IPR036525">
    <property type="entry name" value="Tubulin/FtsZ_GTPase_sf"/>
</dbReference>
<keyword evidence="7" id="KW-0342">GTP-binding</keyword>
<feature type="compositionally biased region" description="Low complexity" evidence="9">
    <location>
        <begin position="408"/>
        <end position="428"/>
    </location>
</feature>
<protein>
    <recommendedName>
        <fullName evidence="15">Cyclic nucleotide-binding domain-containing protein</fullName>
    </recommendedName>
</protein>
<reference evidence="13 14" key="1">
    <citation type="submission" date="2021-02" db="EMBL/GenBank/DDBJ databases">
        <title>Variation within the Batrachochytrium salamandrivorans European outbreak.</title>
        <authorList>
            <person name="Kelly M."/>
            <person name="Pasmans F."/>
            <person name="Shea T.P."/>
            <person name="Munoz J.F."/>
            <person name="Carranza S."/>
            <person name="Cuomo C.A."/>
            <person name="Martel A."/>
        </authorList>
    </citation>
    <scope>NUCLEOTIDE SEQUENCE [LARGE SCALE GENOMIC DNA]</scope>
    <source>
        <strain evidence="13 14">AMFP18/2</strain>
    </source>
</reference>
<keyword evidence="8 10" id="KW-0472">Membrane</keyword>
<feature type="transmembrane region" description="Helical" evidence="10">
    <location>
        <begin position="1101"/>
        <end position="1122"/>
    </location>
</feature>
<dbReference type="SUPFAM" id="SSF55307">
    <property type="entry name" value="Tubulin C-terminal domain-like"/>
    <property type="match status" value="1"/>
</dbReference>
<dbReference type="PRINTS" id="PR01519">
    <property type="entry name" value="EPSLNTUBULIN"/>
</dbReference>
<dbReference type="InterPro" id="IPR011547">
    <property type="entry name" value="SLC26A/SulP_dom"/>
</dbReference>
<evidence type="ECO:0000256" key="8">
    <source>
        <dbReference type="ARBA" id="ARBA00023136"/>
    </source>
</evidence>
<dbReference type="CDD" id="cd02190">
    <property type="entry name" value="epsilon_tubulin"/>
    <property type="match status" value="1"/>
</dbReference>
<feature type="region of interest" description="Disordered" evidence="9">
    <location>
        <begin position="553"/>
        <end position="609"/>
    </location>
</feature>
<dbReference type="InterPro" id="IPR002645">
    <property type="entry name" value="STAS_dom"/>
</dbReference>
<dbReference type="InterPro" id="IPR052706">
    <property type="entry name" value="Membrane-Transporter-like"/>
</dbReference>
<evidence type="ECO:0000259" key="12">
    <source>
        <dbReference type="PROSITE" id="PS50801"/>
    </source>
</evidence>
<comment type="similarity">
    <text evidence="2">Belongs to the tubulin family.</text>
</comment>
<evidence type="ECO:0000256" key="1">
    <source>
        <dbReference type="ARBA" id="ARBA00004141"/>
    </source>
</evidence>
<dbReference type="CDD" id="cd07042">
    <property type="entry name" value="STAS_SulP_like_sulfate_transporter"/>
    <property type="match status" value="1"/>
</dbReference>
<keyword evidence="5" id="KW-0547">Nucleotide-binding</keyword>
<dbReference type="PROSITE" id="PS50042">
    <property type="entry name" value="CNMP_BINDING_3"/>
    <property type="match status" value="1"/>
</dbReference>
<evidence type="ECO:0000256" key="3">
    <source>
        <dbReference type="ARBA" id="ARBA00022692"/>
    </source>
</evidence>
<dbReference type="CDD" id="cd00038">
    <property type="entry name" value="CAP_ED"/>
    <property type="match status" value="1"/>
</dbReference>
<feature type="domain" description="Cyclic nucleotide-binding" evidence="11">
    <location>
        <begin position="1422"/>
        <end position="1503"/>
    </location>
</feature>
<dbReference type="InterPro" id="IPR000595">
    <property type="entry name" value="cNMP-bd_dom"/>
</dbReference>
<evidence type="ECO:0000256" key="2">
    <source>
        <dbReference type="ARBA" id="ARBA00009636"/>
    </source>
</evidence>
<dbReference type="Proteomes" id="UP001648503">
    <property type="component" value="Unassembled WGS sequence"/>
</dbReference>
<comment type="subcellular location">
    <subcellularLocation>
        <location evidence="1">Membrane</location>
        <topology evidence="1">Multi-pass membrane protein</topology>
    </subcellularLocation>
</comment>
<dbReference type="InterPro" id="IPR023123">
    <property type="entry name" value="Tubulin_C"/>
</dbReference>
<proteinExistence type="inferred from homology"/>
<dbReference type="Pfam" id="PF03953">
    <property type="entry name" value="Tubulin_C"/>
    <property type="match status" value="1"/>
</dbReference>
<feature type="domain" description="STAS" evidence="12">
    <location>
        <begin position="1210"/>
        <end position="1288"/>
    </location>
</feature>
<evidence type="ECO:0000259" key="11">
    <source>
        <dbReference type="PROSITE" id="PS50042"/>
    </source>
</evidence>
<feature type="transmembrane region" description="Helical" evidence="10">
    <location>
        <begin position="740"/>
        <end position="760"/>
    </location>
</feature>
<dbReference type="InterPro" id="IPR014710">
    <property type="entry name" value="RmlC-like_jellyroll"/>
</dbReference>
<accession>A0ABQ8FJR1</accession>
<keyword evidence="3 10" id="KW-0812">Transmembrane</keyword>
<dbReference type="InterPro" id="IPR008280">
    <property type="entry name" value="Tub_FtsZ_C"/>
</dbReference>
<evidence type="ECO:0000256" key="6">
    <source>
        <dbReference type="ARBA" id="ARBA00022989"/>
    </source>
</evidence>
<keyword evidence="14" id="KW-1185">Reference proteome</keyword>
<dbReference type="SMART" id="SM00100">
    <property type="entry name" value="cNMP"/>
    <property type="match status" value="1"/>
</dbReference>
<feature type="region of interest" description="Disordered" evidence="9">
    <location>
        <begin position="470"/>
        <end position="497"/>
    </location>
</feature>
<gene>
    <name evidence="13" type="ORF">BASA50_002994</name>
</gene>
<name>A0ABQ8FJR1_9FUNG</name>
<feature type="transmembrane region" description="Helical" evidence="10">
    <location>
        <begin position="1077"/>
        <end position="1095"/>
    </location>
</feature>
<evidence type="ECO:0000256" key="7">
    <source>
        <dbReference type="ARBA" id="ARBA00023134"/>
    </source>
</evidence>
<evidence type="ECO:0008006" key="15">
    <source>
        <dbReference type="Google" id="ProtNLM"/>
    </source>
</evidence>
<feature type="compositionally biased region" description="Basic residues" evidence="9">
    <location>
        <begin position="600"/>
        <end position="609"/>
    </location>
</feature>
<dbReference type="PANTHER" id="PTHR43310:SF4">
    <property type="entry name" value="AFR304WP"/>
    <property type="match status" value="1"/>
</dbReference>
<evidence type="ECO:0000313" key="14">
    <source>
        <dbReference type="Proteomes" id="UP001648503"/>
    </source>
</evidence>
<dbReference type="SMART" id="SM00865">
    <property type="entry name" value="Tubulin_C"/>
    <property type="match status" value="1"/>
</dbReference>
<feature type="compositionally biased region" description="Low complexity" evidence="9">
    <location>
        <begin position="470"/>
        <end position="489"/>
    </location>
</feature>
<dbReference type="Pfam" id="PF01740">
    <property type="entry name" value="STAS"/>
    <property type="match status" value="1"/>
</dbReference>
<feature type="compositionally biased region" description="Polar residues" evidence="9">
    <location>
        <begin position="440"/>
        <end position="457"/>
    </location>
</feature>
<dbReference type="Pfam" id="PF00027">
    <property type="entry name" value="cNMP_binding"/>
    <property type="match status" value="1"/>
</dbReference>
<feature type="region of interest" description="Disordered" evidence="9">
    <location>
        <begin position="403"/>
        <end position="457"/>
    </location>
</feature>
<dbReference type="PRINTS" id="PR01161">
    <property type="entry name" value="TUBULIN"/>
</dbReference>
<keyword evidence="6 10" id="KW-1133">Transmembrane helix</keyword>
<feature type="transmembrane region" description="Helical" evidence="10">
    <location>
        <begin position="948"/>
        <end position="968"/>
    </location>
</feature>
<sequence length="1538" mass="169750">MIDMEEGVIKHILKGPLREIFDDTQHISSVSGSGNNWAVGHHVYGPQFQDEILERVRKQAEYCDSLQSFFLIGSMGGGTGSGLGSYLIGLLEDQFPSVYRFVSTIIPSPNDDVVTSPYNSVLSLHKMAQSADCVLPVDNQSLSAIYERILARSEGGHQGRRKGSALTDNSALAYTGKIKNVTLNKKGDAFDTMNNLVANLLLNMTSSMRFEGAMNVDINDIVTNLVPFPQLKYLFSSMTPLYALTDIRIQPRSLDQMFTDAFSRESQLVCADPKSSVYLASALIVRGAVEISDMRRNIDRMRKTLRFVPWNADGWKTGLCDVPPIGQPHSLLSLSNNCCIHQVFDRMDVRFGKLYRRKANIHHYLEYMEQQEFMDARESLRSTVSEYRKHEASLKLSNMLDISDAPQSPAGDTAAIASASSTTPSMSGGEKELQIGVSAASKSSKPQAHASGLSSHTSTPVVSVALSPSIPSVTLSPSTPSTTSGVSTLQRKRSSVIPARSHYAKRLSQDLSLKQFVRDDGSDSMDHNMSQTKEGYLDVAYSLSSKEVRQQSLSWTERELHLSSQPSSLRSPMRISHNTRPVAPMDPAHANSSSSPDPIKHHHQQHKNHTMGHVSLLSQQVITHRPTSSSSLSPNRPYPLSIVLDTTLDGTLNSPTNPSGYNSYDDSGSDYAAEDTSPLLPIHTPCVPSHHLDFSHPPYDQTRSHAYHESLTPSHHGHPSTGWWQPHSHFRLIRDNAASVAWTGVGAIPAVCLGVTLSLLDAMSYGIIIFPASNTYVPESAAQSGISMFLASTMIAQIVLTCGGSAFKGAVGSMMIEVIPFLHIMCSTISSEMQGASDHAIIATIMAAYSLSTILTGVVFIIIGIFKLGNLVQFFPRHILVGCIGGIGLFLLFTGIEVTADIQQEFTMEYLRRIFEWTSFKLWGASLAAALLLKAIQRYVSHTLLVPMFYLSIPIIFYTITFSFGMSLDMLRTERWLFDLPSSEDIPFWTYFTYLDFFAVDWRAVAATLPTQMALIFFGILHVPINVPALAVSTKQDVELSSEIIGHGISNIAAGLIASPQNYLVYSNSLLYIRSGGGSRIGGVLLSLATIALWIKGGSVIGYVPTIVVGSLIFHLGIDLLLESVVHTWIIGINPFEYITILIIVGVMGGIGFTEGIVAGIILACIFFVVMCSRRFIIRESFSGLQLRSTVHRLYRQQMFLDNCGDQIHVIKLQGFMFFGTINQLETHILGVFRENAGTKFVLIDFALINGIDYSALESFQRIRRVIFNHQSHLVFCGLGALHGEVMKSGVFDAQEDDDDLQPFNVHNFATLNGALEWCENLLLEIYYCKSNRPQLSEGICVPAQTKNQLAVPDEHPQFATPRLQRTHAAASFVLKEHPHNNSTRGSVARPVSVLLQAFSEGSSFESLLGDLCGSNFELIEVQSGETLYTVGDEATELYVIEEGELVMVIPEKRDGERVVETLLPGTMVGEMDMFTGRQRVCRLYATQDALVWRLSKVSFDTLCQEYPDVMLTFVTKIALSFDAVRYHNTLKHWAQLR</sequence>
<dbReference type="SMART" id="SM00864">
    <property type="entry name" value="Tubulin"/>
    <property type="match status" value="1"/>
</dbReference>
<dbReference type="Gene3D" id="2.60.120.10">
    <property type="entry name" value="Jelly Rolls"/>
    <property type="match status" value="1"/>
</dbReference>
<evidence type="ECO:0000256" key="4">
    <source>
        <dbReference type="ARBA" id="ARBA00022701"/>
    </source>
</evidence>
<feature type="transmembrane region" description="Helical" evidence="10">
    <location>
        <begin position="920"/>
        <end position="936"/>
    </location>
</feature>
<dbReference type="SUPFAM" id="SSF51206">
    <property type="entry name" value="cAMP-binding domain-like"/>
    <property type="match status" value="1"/>
</dbReference>
<dbReference type="EMBL" id="JAFCIX010000064">
    <property type="protein sequence ID" value="KAH6599480.1"/>
    <property type="molecule type" value="Genomic_DNA"/>
</dbReference>
<evidence type="ECO:0000256" key="9">
    <source>
        <dbReference type="SAM" id="MobiDB-lite"/>
    </source>
</evidence>
<dbReference type="PROSITE" id="PS00227">
    <property type="entry name" value="TUBULIN"/>
    <property type="match status" value="1"/>
</dbReference>
<dbReference type="SUPFAM" id="SSF52490">
    <property type="entry name" value="Tubulin nucleotide-binding domain-like"/>
    <property type="match status" value="1"/>
</dbReference>
<evidence type="ECO:0000313" key="13">
    <source>
        <dbReference type="EMBL" id="KAH6599480.1"/>
    </source>
</evidence>
<dbReference type="Gene3D" id="3.40.50.1440">
    <property type="entry name" value="Tubulin/FtsZ, GTPase domain"/>
    <property type="match status" value="1"/>
</dbReference>
<dbReference type="Pfam" id="PF00916">
    <property type="entry name" value="Sulfate_transp"/>
    <property type="match status" value="1"/>
</dbReference>
<dbReference type="InterPro" id="IPR000217">
    <property type="entry name" value="Tubulin"/>
</dbReference>
<feature type="transmembrane region" description="Helical" evidence="10">
    <location>
        <begin position="1013"/>
        <end position="1032"/>
    </location>
</feature>
<feature type="transmembrane region" description="Helical" evidence="10">
    <location>
        <begin position="840"/>
        <end position="866"/>
    </location>
</feature>
<keyword evidence="4" id="KW-0493">Microtubule</keyword>
<dbReference type="Pfam" id="PF00091">
    <property type="entry name" value="Tubulin"/>
    <property type="match status" value="1"/>
</dbReference>
<comment type="caution">
    <text evidence="13">The sequence shown here is derived from an EMBL/GenBank/DDBJ whole genome shotgun (WGS) entry which is preliminary data.</text>
</comment>
<dbReference type="InterPro" id="IPR003008">
    <property type="entry name" value="Tubulin_FtsZ_GTPase"/>
</dbReference>
<feature type="transmembrane region" description="Helical" evidence="10">
    <location>
        <begin position="878"/>
        <end position="900"/>
    </location>
</feature>
<dbReference type="PROSITE" id="PS50801">
    <property type="entry name" value="STAS"/>
    <property type="match status" value="1"/>
</dbReference>
<dbReference type="Gene3D" id="1.10.287.600">
    <property type="entry name" value="Helix hairpin bin"/>
    <property type="match status" value="1"/>
</dbReference>
<dbReference type="InterPro" id="IPR018490">
    <property type="entry name" value="cNMP-bd_dom_sf"/>
</dbReference>
<dbReference type="PANTHER" id="PTHR43310">
    <property type="entry name" value="SULFATE TRANSPORTER YBAR-RELATED"/>
    <property type="match status" value="1"/>
</dbReference>
<evidence type="ECO:0000256" key="10">
    <source>
        <dbReference type="SAM" id="Phobius"/>
    </source>
</evidence>
<dbReference type="InterPro" id="IPR018316">
    <property type="entry name" value="Tubulin/FtsZ_2-layer-sand-dom"/>
</dbReference>
<organism evidence="13 14">
    <name type="scientific">Batrachochytrium salamandrivorans</name>
    <dbReference type="NCBI Taxonomy" id="1357716"/>
    <lineage>
        <taxon>Eukaryota</taxon>
        <taxon>Fungi</taxon>
        <taxon>Fungi incertae sedis</taxon>
        <taxon>Chytridiomycota</taxon>
        <taxon>Chytridiomycota incertae sedis</taxon>
        <taxon>Chytridiomycetes</taxon>
        <taxon>Rhizophydiales</taxon>
        <taxon>Rhizophydiales incertae sedis</taxon>
        <taxon>Batrachochytrium</taxon>
    </lineage>
</organism>
<dbReference type="SUPFAM" id="SSF52091">
    <property type="entry name" value="SpoIIaa-like"/>
    <property type="match status" value="1"/>
</dbReference>
<feature type="transmembrane region" description="Helical" evidence="10">
    <location>
        <begin position="1157"/>
        <end position="1178"/>
    </location>
</feature>
<dbReference type="InterPro" id="IPR036513">
    <property type="entry name" value="STAS_dom_sf"/>
</dbReference>
<dbReference type="InterPro" id="IPR017975">
    <property type="entry name" value="Tubulin_CS"/>
</dbReference>
<evidence type="ECO:0000256" key="5">
    <source>
        <dbReference type="ARBA" id="ARBA00022741"/>
    </source>
</evidence>
<dbReference type="Gene3D" id="3.30.750.24">
    <property type="entry name" value="STAS domain"/>
    <property type="match status" value="1"/>
</dbReference>
<dbReference type="InterPro" id="IPR004057">
    <property type="entry name" value="Epsilon_tubulin"/>
</dbReference>